<proteinExistence type="predicted"/>
<reference evidence="2" key="4">
    <citation type="journal article" date="2015" name="G3 (Bethesda)">
        <title>Genome sequences of three phytopathogenic species of the Magnaporthaceae family of fungi.</title>
        <authorList>
            <person name="Okagaki L.H."/>
            <person name="Nunes C.C."/>
            <person name="Sailsbery J."/>
            <person name="Clay B."/>
            <person name="Brown D."/>
            <person name="John T."/>
            <person name="Oh Y."/>
            <person name="Young N."/>
            <person name="Fitzgerald M."/>
            <person name="Haas B.J."/>
            <person name="Zeng Q."/>
            <person name="Young S."/>
            <person name="Adiconis X."/>
            <person name="Fan L."/>
            <person name="Levin J.Z."/>
            <person name="Mitchell T.K."/>
            <person name="Okubara P.A."/>
            <person name="Farman M.L."/>
            <person name="Kohn L.M."/>
            <person name="Birren B."/>
            <person name="Ma L.-J."/>
            <person name="Dean R.A."/>
        </authorList>
    </citation>
    <scope>NUCLEOTIDE SEQUENCE</scope>
    <source>
        <strain evidence="2">R3-111a-1</strain>
    </source>
</reference>
<dbReference type="AlphaFoldDB" id="J3P748"/>
<dbReference type="EnsemblFungi" id="EJT72479">
    <property type="protein sequence ID" value="EJT72479"/>
    <property type="gene ID" value="GGTG_09345"/>
</dbReference>
<evidence type="ECO:0000313" key="3">
    <source>
        <dbReference type="Proteomes" id="UP000006039"/>
    </source>
</evidence>
<dbReference type="HOGENOM" id="CLU_2306344_0_0_1"/>
<dbReference type="Proteomes" id="UP000006039">
    <property type="component" value="Unassembled WGS sequence"/>
</dbReference>
<evidence type="ECO:0000313" key="1">
    <source>
        <dbReference type="EMBL" id="EJT72479.1"/>
    </source>
</evidence>
<evidence type="ECO:0000313" key="2">
    <source>
        <dbReference type="EnsemblFungi" id="EJT72479"/>
    </source>
</evidence>
<keyword evidence="3" id="KW-1185">Reference proteome</keyword>
<reference evidence="2" key="5">
    <citation type="submission" date="2018-04" db="UniProtKB">
        <authorList>
            <consortium name="EnsemblFungi"/>
        </authorList>
    </citation>
    <scope>IDENTIFICATION</scope>
    <source>
        <strain evidence="2">R3-111a-1</strain>
    </source>
</reference>
<gene>
    <name evidence="2" type="primary">20349803</name>
    <name evidence="1" type="ORF">GGTG_09345</name>
</gene>
<protein>
    <submittedName>
        <fullName evidence="1 2">Uncharacterized protein</fullName>
    </submittedName>
</protein>
<organism evidence="1">
    <name type="scientific">Gaeumannomyces tritici (strain R3-111a-1)</name>
    <name type="common">Wheat and barley take-all root rot fungus</name>
    <name type="synonym">Gaeumannomyces graminis var. tritici</name>
    <dbReference type="NCBI Taxonomy" id="644352"/>
    <lineage>
        <taxon>Eukaryota</taxon>
        <taxon>Fungi</taxon>
        <taxon>Dikarya</taxon>
        <taxon>Ascomycota</taxon>
        <taxon>Pezizomycotina</taxon>
        <taxon>Sordariomycetes</taxon>
        <taxon>Sordariomycetidae</taxon>
        <taxon>Magnaporthales</taxon>
        <taxon>Magnaporthaceae</taxon>
        <taxon>Gaeumannomyces</taxon>
    </lineage>
</organism>
<dbReference type="RefSeq" id="XP_009225453.1">
    <property type="nucleotide sequence ID" value="XM_009227189.1"/>
</dbReference>
<dbReference type="EMBL" id="GL385399">
    <property type="protein sequence ID" value="EJT72479.1"/>
    <property type="molecule type" value="Genomic_DNA"/>
</dbReference>
<sequence>MNELRHLKFPMSSPRCQVGLCHFIIGLYMATSGHFIDTDLPSFDAFSRPIVQRQISADGSGMRLPIMALSSWTCPAGTLAGARKKSDTRLAASKRASRIK</sequence>
<reference evidence="1" key="3">
    <citation type="submission" date="2010-09" db="EMBL/GenBank/DDBJ databases">
        <title>Annotation of Gaeumannomyces graminis var. tritici R3-111a-1.</title>
        <authorList>
            <consortium name="The Broad Institute Genome Sequencing Platform"/>
            <person name="Ma L.-J."/>
            <person name="Dead R."/>
            <person name="Young S.K."/>
            <person name="Zeng Q."/>
            <person name="Gargeya S."/>
            <person name="Fitzgerald M."/>
            <person name="Haas B."/>
            <person name="Abouelleil A."/>
            <person name="Alvarado L."/>
            <person name="Arachchi H.M."/>
            <person name="Berlin A."/>
            <person name="Brown A."/>
            <person name="Chapman S.B."/>
            <person name="Chen Z."/>
            <person name="Dunbar C."/>
            <person name="Freedman E."/>
            <person name="Gearin G."/>
            <person name="Gellesch M."/>
            <person name="Goldberg J."/>
            <person name="Griggs A."/>
            <person name="Gujja S."/>
            <person name="Heiman D."/>
            <person name="Howarth C."/>
            <person name="Larson L."/>
            <person name="Lui A."/>
            <person name="MacDonald P.J.P."/>
            <person name="Mehta T."/>
            <person name="Montmayeur A."/>
            <person name="Murphy C."/>
            <person name="Neiman D."/>
            <person name="Pearson M."/>
            <person name="Priest M."/>
            <person name="Roberts A."/>
            <person name="Saif S."/>
            <person name="Shea T."/>
            <person name="Shenoy N."/>
            <person name="Sisk P."/>
            <person name="Stolte C."/>
            <person name="Sykes S."/>
            <person name="Yandava C."/>
            <person name="Wortman J."/>
            <person name="Nusbaum C."/>
            <person name="Birren B."/>
        </authorList>
    </citation>
    <scope>NUCLEOTIDE SEQUENCE</scope>
    <source>
        <strain evidence="1">R3-111a-1</strain>
    </source>
</reference>
<reference evidence="3" key="1">
    <citation type="submission" date="2010-07" db="EMBL/GenBank/DDBJ databases">
        <title>The genome sequence of Gaeumannomyces graminis var. tritici strain R3-111a-1.</title>
        <authorList>
            <consortium name="The Broad Institute Genome Sequencing Platform"/>
            <person name="Ma L.-J."/>
            <person name="Dead R."/>
            <person name="Young S."/>
            <person name="Zeng Q."/>
            <person name="Koehrsen M."/>
            <person name="Alvarado L."/>
            <person name="Berlin A."/>
            <person name="Chapman S.B."/>
            <person name="Chen Z."/>
            <person name="Freedman E."/>
            <person name="Gellesch M."/>
            <person name="Goldberg J."/>
            <person name="Griggs A."/>
            <person name="Gujja S."/>
            <person name="Heilman E.R."/>
            <person name="Heiman D."/>
            <person name="Hepburn T."/>
            <person name="Howarth C."/>
            <person name="Jen D."/>
            <person name="Larson L."/>
            <person name="Mehta T."/>
            <person name="Neiman D."/>
            <person name="Pearson M."/>
            <person name="Roberts A."/>
            <person name="Saif S."/>
            <person name="Shea T."/>
            <person name="Shenoy N."/>
            <person name="Sisk P."/>
            <person name="Stolte C."/>
            <person name="Sykes S."/>
            <person name="Walk T."/>
            <person name="White J."/>
            <person name="Yandava C."/>
            <person name="Haas B."/>
            <person name="Nusbaum C."/>
            <person name="Birren B."/>
        </authorList>
    </citation>
    <scope>NUCLEOTIDE SEQUENCE [LARGE SCALE GENOMIC DNA]</scope>
    <source>
        <strain evidence="3">R3-111a-1</strain>
    </source>
</reference>
<accession>J3P748</accession>
<dbReference type="VEuPathDB" id="FungiDB:GGTG_09345"/>
<dbReference type="GeneID" id="20349803"/>
<reference evidence="1" key="2">
    <citation type="submission" date="2010-07" db="EMBL/GenBank/DDBJ databases">
        <authorList>
            <consortium name="The Broad Institute Genome Sequencing Platform"/>
            <consortium name="Broad Institute Genome Sequencing Center for Infectious Disease"/>
            <person name="Ma L.-J."/>
            <person name="Dead R."/>
            <person name="Young S."/>
            <person name="Zeng Q."/>
            <person name="Koehrsen M."/>
            <person name="Alvarado L."/>
            <person name="Berlin A."/>
            <person name="Chapman S.B."/>
            <person name="Chen Z."/>
            <person name="Freedman E."/>
            <person name="Gellesch M."/>
            <person name="Goldberg J."/>
            <person name="Griggs A."/>
            <person name="Gujja S."/>
            <person name="Heilman E.R."/>
            <person name="Heiman D."/>
            <person name="Hepburn T."/>
            <person name="Howarth C."/>
            <person name="Jen D."/>
            <person name="Larson L."/>
            <person name="Mehta T."/>
            <person name="Neiman D."/>
            <person name="Pearson M."/>
            <person name="Roberts A."/>
            <person name="Saif S."/>
            <person name="Shea T."/>
            <person name="Shenoy N."/>
            <person name="Sisk P."/>
            <person name="Stolte C."/>
            <person name="Sykes S."/>
            <person name="Walk T."/>
            <person name="White J."/>
            <person name="Yandava C."/>
            <person name="Haas B."/>
            <person name="Nusbaum C."/>
            <person name="Birren B."/>
        </authorList>
    </citation>
    <scope>NUCLEOTIDE SEQUENCE</scope>
    <source>
        <strain evidence="1">R3-111a-1</strain>
    </source>
</reference>
<name>J3P748_GAET3</name>